<feature type="compositionally biased region" description="Basic and acidic residues" evidence="1">
    <location>
        <begin position="19"/>
        <end position="40"/>
    </location>
</feature>
<evidence type="ECO:0000313" key="3">
    <source>
        <dbReference type="Proteomes" id="UP000266723"/>
    </source>
</evidence>
<protein>
    <submittedName>
        <fullName evidence="2">Uncharacterized protein</fullName>
    </submittedName>
</protein>
<keyword evidence="3" id="KW-1185">Reference proteome</keyword>
<sequence length="164" mass="19247">MAQPSQDPENRRYQGSYYPREHQYSERRGDSNIHRDDYPRSKAYMTSQSRDSDRSYRPHRNQEKARHSRLQWRPHTEVSVQKTGEPPQNIAQPRMEEASSSPLLQNPPVRGVPLRSDQPFDNQTGMEEAIGEVREAMIQYTMCADPTESVARKKDYAKLKNRER</sequence>
<dbReference type="Proteomes" id="UP000266723">
    <property type="component" value="Unassembled WGS sequence"/>
</dbReference>
<feature type="compositionally biased region" description="Basic and acidic residues" evidence="1">
    <location>
        <begin position="50"/>
        <end position="65"/>
    </location>
</feature>
<reference evidence="2 3" key="1">
    <citation type="journal article" date="2020" name="BMC Genomics">
        <title>Intraspecific diversification of the crop wild relative Brassica cretica Lam. using demographic model selection.</title>
        <authorList>
            <person name="Kioukis A."/>
            <person name="Michalopoulou V.A."/>
            <person name="Briers L."/>
            <person name="Pirintsos S."/>
            <person name="Studholme D.J."/>
            <person name="Pavlidis P."/>
            <person name="Sarris P.F."/>
        </authorList>
    </citation>
    <scope>NUCLEOTIDE SEQUENCE [LARGE SCALE GENOMIC DNA]</scope>
    <source>
        <strain evidence="3">cv. PFS-1207/04</strain>
    </source>
</reference>
<feature type="region of interest" description="Disordered" evidence="1">
    <location>
        <begin position="1"/>
        <end position="122"/>
    </location>
</feature>
<dbReference type="EMBL" id="QGKV02001507">
    <property type="protein sequence ID" value="KAF3530897.1"/>
    <property type="molecule type" value="Genomic_DNA"/>
</dbReference>
<name>A0ABQ7BF21_BRACR</name>
<accession>A0ABQ7BF21</accession>
<proteinExistence type="predicted"/>
<gene>
    <name evidence="2" type="ORF">DY000_02037812</name>
</gene>
<evidence type="ECO:0000256" key="1">
    <source>
        <dbReference type="SAM" id="MobiDB-lite"/>
    </source>
</evidence>
<organism evidence="2 3">
    <name type="scientific">Brassica cretica</name>
    <name type="common">Mustard</name>
    <dbReference type="NCBI Taxonomy" id="69181"/>
    <lineage>
        <taxon>Eukaryota</taxon>
        <taxon>Viridiplantae</taxon>
        <taxon>Streptophyta</taxon>
        <taxon>Embryophyta</taxon>
        <taxon>Tracheophyta</taxon>
        <taxon>Spermatophyta</taxon>
        <taxon>Magnoliopsida</taxon>
        <taxon>eudicotyledons</taxon>
        <taxon>Gunneridae</taxon>
        <taxon>Pentapetalae</taxon>
        <taxon>rosids</taxon>
        <taxon>malvids</taxon>
        <taxon>Brassicales</taxon>
        <taxon>Brassicaceae</taxon>
        <taxon>Brassiceae</taxon>
        <taxon>Brassica</taxon>
    </lineage>
</organism>
<comment type="caution">
    <text evidence="2">The sequence shown here is derived from an EMBL/GenBank/DDBJ whole genome shotgun (WGS) entry which is preliminary data.</text>
</comment>
<evidence type="ECO:0000313" key="2">
    <source>
        <dbReference type="EMBL" id="KAF3530897.1"/>
    </source>
</evidence>